<dbReference type="AlphaFoldDB" id="Q54QW8"/>
<reference evidence="1 2" key="1">
    <citation type="journal article" date="2005" name="Nature">
        <title>The genome of the social amoeba Dictyostelium discoideum.</title>
        <authorList>
            <consortium name="The Dictyostelium discoideum Sequencing Consortium"/>
            <person name="Eichinger L."/>
            <person name="Pachebat J.A."/>
            <person name="Glockner G."/>
            <person name="Rajandream M.A."/>
            <person name="Sucgang R."/>
            <person name="Berriman M."/>
            <person name="Song J."/>
            <person name="Olsen R."/>
            <person name="Szafranski K."/>
            <person name="Xu Q."/>
            <person name="Tunggal B."/>
            <person name="Kummerfeld S."/>
            <person name="Madera M."/>
            <person name="Konfortov B.A."/>
            <person name="Rivero F."/>
            <person name="Bankier A.T."/>
            <person name="Lehmann R."/>
            <person name="Hamlin N."/>
            <person name="Davies R."/>
            <person name="Gaudet P."/>
            <person name="Fey P."/>
            <person name="Pilcher K."/>
            <person name="Chen G."/>
            <person name="Saunders D."/>
            <person name="Sodergren E."/>
            <person name="Davis P."/>
            <person name="Kerhornou A."/>
            <person name="Nie X."/>
            <person name="Hall N."/>
            <person name="Anjard C."/>
            <person name="Hemphill L."/>
            <person name="Bason N."/>
            <person name="Farbrother P."/>
            <person name="Desany B."/>
            <person name="Just E."/>
            <person name="Morio T."/>
            <person name="Rost R."/>
            <person name="Churcher C."/>
            <person name="Cooper J."/>
            <person name="Haydock S."/>
            <person name="van Driessche N."/>
            <person name="Cronin A."/>
            <person name="Goodhead I."/>
            <person name="Muzny D."/>
            <person name="Mourier T."/>
            <person name="Pain A."/>
            <person name="Lu M."/>
            <person name="Harper D."/>
            <person name="Lindsay R."/>
            <person name="Hauser H."/>
            <person name="James K."/>
            <person name="Quiles M."/>
            <person name="Madan Babu M."/>
            <person name="Saito T."/>
            <person name="Buchrieser C."/>
            <person name="Wardroper A."/>
            <person name="Felder M."/>
            <person name="Thangavelu M."/>
            <person name="Johnson D."/>
            <person name="Knights A."/>
            <person name="Loulseged H."/>
            <person name="Mungall K."/>
            <person name="Oliver K."/>
            <person name="Price C."/>
            <person name="Quail M.A."/>
            <person name="Urushihara H."/>
            <person name="Hernandez J."/>
            <person name="Rabbinowitsch E."/>
            <person name="Steffen D."/>
            <person name="Sanders M."/>
            <person name="Ma J."/>
            <person name="Kohara Y."/>
            <person name="Sharp S."/>
            <person name="Simmonds M."/>
            <person name="Spiegler S."/>
            <person name="Tivey A."/>
            <person name="Sugano S."/>
            <person name="White B."/>
            <person name="Walker D."/>
            <person name="Woodward J."/>
            <person name="Winckler T."/>
            <person name="Tanaka Y."/>
            <person name="Shaulsky G."/>
            <person name="Schleicher M."/>
            <person name="Weinstock G."/>
            <person name="Rosenthal A."/>
            <person name="Cox E.C."/>
            <person name="Chisholm R.L."/>
            <person name="Gibbs R."/>
            <person name="Loomis W.F."/>
            <person name="Platzer M."/>
            <person name="Kay R.R."/>
            <person name="Williams J."/>
            <person name="Dear P.H."/>
            <person name="Noegel A.A."/>
            <person name="Barrell B."/>
            <person name="Kuspa A."/>
        </authorList>
    </citation>
    <scope>NUCLEOTIDE SEQUENCE [LARGE SCALE GENOMIC DNA]</scope>
    <source>
        <strain evidence="1 2">AX4</strain>
    </source>
</reference>
<protein>
    <submittedName>
        <fullName evidence="1">Uncharacterized protein</fullName>
    </submittedName>
</protein>
<evidence type="ECO:0000313" key="1">
    <source>
        <dbReference type="EMBL" id="EAL65658.1"/>
    </source>
</evidence>
<dbReference type="Proteomes" id="UP000002195">
    <property type="component" value="Unassembled WGS sequence"/>
</dbReference>
<dbReference type="SMR" id="Q54QW8"/>
<dbReference type="InParanoid" id="Q54QW8"/>
<dbReference type="EMBL" id="AAFI02000055">
    <property type="protein sequence ID" value="EAL65658.1"/>
    <property type="molecule type" value="Genomic_DNA"/>
</dbReference>
<dbReference type="GeneID" id="8624146"/>
<dbReference type="PaxDb" id="44689-DDB0185567"/>
<dbReference type="HOGENOM" id="CLU_2763176_0_0_1"/>
<accession>Q54QW8</accession>
<dbReference type="RefSeq" id="XP_639016.1">
    <property type="nucleotide sequence ID" value="XM_633924.1"/>
</dbReference>
<organism evidence="1 2">
    <name type="scientific">Dictyostelium discoideum</name>
    <name type="common">Social amoeba</name>
    <dbReference type="NCBI Taxonomy" id="44689"/>
    <lineage>
        <taxon>Eukaryota</taxon>
        <taxon>Amoebozoa</taxon>
        <taxon>Evosea</taxon>
        <taxon>Eumycetozoa</taxon>
        <taxon>Dictyostelia</taxon>
        <taxon>Dictyosteliales</taxon>
        <taxon>Dictyosteliaceae</taxon>
        <taxon>Dictyostelium</taxon>
    </lineage>
</organism>
<gene>
    <name evidence="1" type="ORF">DDB_G0283561</name>
</gene>
<comment type="caution">
    <text evidence="1">The sequence shown here is derived from an EMBL/GenBank/DDBJ whole genome shotgun (WGS) entry which is preliminary data.</text>
</comment>
<evidence type="ECO:0000313" key="2">
    <source>
        <dbReference type="Proteomes" id="UP000002195"/>
    </source>
</evidence>
<sequence length="70" mass="8333">MKSPSFEVYKSLFMENDSTTKFVNQFFLTYPQIGHSMRSFLDNNINNIENCLSRLQSDWDSIKKWFATQL</sequence>
<proteinExistence type="predicted"/>
<keyword evidence="2" id="KW-1185">Reference proteome</keyword>
<dbReference type="VEuPathDB" id="AmoebaDB:DDB_G0283561"/>
<name>Q54QW8_DICDI</name>
<dbReference type="KEGG" id="ddi:DDB_G0283561"/>
<dbReference type="dictyBase" id="DDB_G0283561"/>